<evidence type="ECO:0000256" key="1">
    <source>
        <dbReference type="SAM" id="MobiDB-lite"/>
    </source>
</evidence>
<evidence type="ECO:0000313" key="3">
    <source>
        <dbReference type="EMBL" id="XAO47189.1"/>
    </source>
</evidence>
<accession>A0AAU6WI48</accession>
<dbReference type="InterPro" id="IPR005183">
    <property type="entry name" value="DUF305_CopM-like"/>
</dbReference>
<organism evidence="3 4">
    <name type="scientific">Glutamicibacter ectropisis</name>
    <dbReference type="NCBI Taxonomy" id="3046593"/>
    <lineage>
        <taxon>Bacteria</taxon>
        <taxon>Bacillati</taxon>
        <taxon>Actinomycetota</taxon>
        <taxon>Actinomycetes</taxon>
        <taxon>Micrococcales</taxon>
        <taxon>Micrococcaceae</taxon>
        <taxon>Glutamicibacter</taxon>
    </lineage>
</organism>
<dbReference type="EMBL" id="CP125942">
    <property type="protein sequence ID" value="XAO47189.1"/>
    <property type="molecule type" value="Genomic_DNA"/>
</dbReference>
<dbReference type="RefSeq" id="WP_345474022.1">
    <property type="nucleotide sequence ID" value="NZ_CP125942.1"/>
</dbReference>
<dbReference type="AlphaFoldDB" id="A0AAU6WI48"/>
<keyword evidence="4" id="KW-1185">Reference proteome</keyword>
<evidence type="ECO:0000259" key="2">
    <source>
        <dbReference type="Pfam" id="PF03713"/>
    </source>
</evidence>
<feature type="domain" description="DUF305" evidence="2">
    <location>
        <begin position="83"/>
        <end position="226"/>
    </location>
</feature>
<protein>
    <submittedName>
        <fullName evidence="3">DUF305 domain-containing protein</fullName>
    </submittedName>
</protein>
<dbReference type="Pfam" id="PF03713">
    <property type="entry name" value="DUF305"/>
    <property type="match status" value="1"/>
</dbReference>
<dbReference type="KEGG" id="gey:QMQ05_06615"/>
<gene>
    <name evidence="3" type="ORF">QMQ05_06615</name>
</gene>
<dbReference type="Gene3D" id="1.20.1260.10">
    <property type="match status" value="1"/>
</dbReference>
<proteinExistence type="predicted"/>
<feature type="compositionally biased region" description="Basic and acidic residues" evidence="1">
    <location>
        <begin position="54"/>
        <end position="64"/>
    </location>
</feature>
<feature type="region of interest" description="Disordered" evidence="1">
    <location>
        <begin position="52"/>
        <end position="78"/>
    </location>
</feature>
<evidence type="ECO:0000313" key="4">
    <source>
        <dbReference type="Proteomes" id="UP001486888"/>
    </source>
</evidence>
<sequence>MFLLARSFLCRNIQGTSQSGNVGEPMKNKSLYFSALSLSALIVLTACTASQPQDDAKDSVDHGMAHQMTSAPEVSSKDANAADMNFASGMKAHHEQAMEMSTEVLGKEQIPAEVQKVAEEIKSAQGPEIELMDRWLASWDMPEGMDHQQMDHGEAMVSSEDILKLKNAQGREAAKLFLEQMIQHHEGAVEMARTEIDQGSDPEAIKLSESIVESQNQEIQQMKDMLSRL</sequence>
<name>A0AAU6WI48_9MICC</name>
<reference evidence="3 4" key="1">
    <citation type="submission" date="2023-05" db="EMBL/GenBank/DDBJ databases">
        <title>Glutamicibacter sp. B1, complete genome.</title>
        <authorList>
            <person name="Long Y.H."/>
            <person name="Fang T."/>
            <person name="Li X.Y."/>
        </authorList>
    </citation>
    <scope>NUCLEOTIDE SEQUENCE [LARGE SCALE GENOMIC DNA]</scope>
    <source>
        <strain evidence="3 4">B1</strain>
    </source>
</reference>
<dbReference type="Proteomes" id="UP001486888">
    <property type="component" value="Chromosome"/>
</dbReference>
<dbReference type="InterPro" id="IPR012347">
    <property type="entry name" value="Ferritin-like"/>
</dbReference>
<dbReference type="PANTHER" id="PTHR36933">
    <property type="entry name" value="SLL0788 PROTEIN"/>
    <property type="match status" value="1"/>
</dbReference>
<dbReference type="PANTHER" id="PTHR36933:SF1">
    <property type="entry name" value="SLL0788 PROTEIN"/>
    <property type="match status" value="1"/>
</dbReference>